<reference evidence="4 5" key="1">
    <citation type="submission" date="2016-10" db="EMBL/GenBank/DDBJ databases">
        <authorList>
            <person name="de Groot N.N."/>
        </authorList>
    </citation>
    <scope>NUCLEOTIDE SEQUENCE [LARGE SCALE GENOMIC DNA]</scope>
    <source>
        <strain evidence="4 5">ATCC 700224</strain>
    </source>
</reference>
<evidence type="ECO:0000313" key="5">
    <source>
        <dbReference type="Proteomes" id="UP000199412"/>
    </source>
</evidence>
<name>A0A1G7F4B6_9PROT</name>
<dbReference type="STRING" id="69960.SAMN05421720_11095"/>
<sequence>MLDITPDLSIPDREIEERFARASGPGGQNVNKVETAVQLRFDARGSPSLPDAVKVRLERLAGSRLTGDGVVVITADRFRSQERNRVDARERLAALIRAATHTPRPRKPTRPSRAARQRRADAKTRRGQTKALRGRPDAE</sequence>
<dbReference type="Gene3D" id="3.30.160.20">
    <property type="match status" value="1"/>
</dbReference>
<dbReference type="NCBIfam" id="NF006718">
    <property type="entry name" value="PRK09256.1"/>
    <property type="match status" value="1"/>
</dbReference>
<dbReference type="Pfam" id="PF00472">
    <property type="entry name" value="RF-1"/>
    <property type="match status" value="1"/>
</dbReference>
<evidence type="ECO:0000313" key="4">
    <source>
        <dbReference type="EMBL" id="SDE70395.1"/>
    </source>
</evidence>
<dbReference type="InterPro" id="IPR045853">
    <property type="entry name" value="Pep_chain_release_fac_I_sf"/>
</dbReference>
<dbReference type="EMBL" id="FNAP01000010">
    <property type="protein sequence ID" value="SDE70395.1"/>
    <property type="molecule type" value="Genomic_DNA"/>
</dbReference>
<dbReference type="SUPFAM" id="SSF75620">
    <property type="entry name" value="Release factor"/>
    <property type="match status" value="1"/>
</dbReference>
<dbReference type="RefSeq" id="WP_092787121.1">
    <property type="nucleotide sequence ID" value="NZ_FNAP01000010.1"/>
</dbReference>
<dbReference type="GO" id="GO:0003747">
    <property type="term" value="F:translation release factor activity"/>
    <property type="evidence" value="ECO:0007669"/>
    <property type="project" value="InterPro"/>
</dbReference>
<protein>
    <submittedName>
        <fullName evidence="4">Ribosome-associated protein</fullName>
    </submittedName>
</protein>
<gene>
    <name evidence="4" type="ORF">SAMN05421720_11095</name>
</gene>
<comment type="similarity">
    <text evidence="1">Belongs to the prokaryotic/mitochondrial release factor family.</text>
</comment>
<dbReference type="PANTHER" id="PTHR47814">
    <property type="entry name" value="PEPTIDYL-TRNA HYDROLASE ARFB"/>
    <property type="match status" value="1"/>
</dbReference>
<organism evidence="4 5">
    <name type="scientific">Rhodospira trueperi</name>
    <dbReference type="NCBI Taxonomy" id="69960"/>
    <lineage>
        <taxon>Bacteria</taxon>
        <taxon>Pseudomonadati</taxon>
        <taxon>Pseudomonadota</taxon>
        <taxon>Alphaproteobacteria</taxon>
        <taxon>Rhodospirillales</taxon>
        <taxon>Rhodospirillaceae</taxon>
        <taxon>Rhodospira</taxon>
    </lineage>
</organism>
<dbReference type="InterPro" id="IPR000352">
    <property type="entry name" value="Pep_chain_release_fac_I"/>
</dbReference>
<evidence type="ECO:0000256" key="1">
    <source>
        <dbReference type="ARBA" id="ARBA00010835"/>
    </source>
</evidence>
<dbReference type="FunFam" id="3.30.160.20:FF:000046">
    <property type="entry name" value="Peptidyl-tRNA hydrolase ICT1"/>
    <property type="match status" value="1"/>
</dbReference>
<accession>A0A1G7F4B6</accession>
<dbReference type="AlphaFoldDB" id="A0A1G7F4B6"/>
<dbReference type="PANTHER" id="PTHR47814:SF1">
    <property type="entry name" value="PEPTIDYL-TRNA HYDROLASE ARFB"/>
    <property type="match status" value="1"/>
</dbReference>
<dbReference type="Proteomes" id="UP000199412">
    <property type="component" value="Unassembled WGS sequence"/>
</dbReference>
<dbReference type="OrthoDB" id="9815709at2"/>
<proteinExistence type="inferred from homology"/>
<feature type="compositionally biased region" description="Basic residues" evidence="2">
    <location>
        <begin position="103"/>
        <end position="117"/>
    </location>
</feature>
<dbReference type="GO" id="GO:0004045">
    <property type="term" value="F:peptidyl-tRNA hydrolase activity"/>
    <property type="evidence" value="ECO:0007669"/>
    <property type="project" value="TreeGrafter"/>
</dbReference>
<feature type="region of interest" description="Disordered" evidence="2">
    <location>
        <begin position="96"/>
        <end position="139"/>
    </location>
</feature>
<keyword evidence="5" id="KW-1185">Reference proteome</keyword>
<feature type="domain" description="Prokaryotic-type class I peptide chain release factors" evidence="3">
    <location>
        <begin position="21"/>
        <end position="37"/>
    </location>
</feature>
<dbReference type="PROSITE" id="PS00745">
    <property type="entry name" value="RF_PROK_I"/>
    <property type="match status" value="1"/>
</dbReference>
<evidence type="ECO:0000256" key="2">
    <source>
        <dbReference type="SAM" id="MobiDB-lite"/>
    </source>
</evidence>
<evidence type="ECO:0000259" key="3">
    <source>
        <dbReference type="PROSITE" id="PS00745"/>
    </source>
</evidence>
<dbReference type="GO" id="GO:0072344">
    <property type="term" value="P:rescue of stalled ribosome"/>
    <property type="evidence" value="ECO:0007669"/>
    <property type="project" value="TreeGrafter"/>
</dbReference>
<dbReference type="GO" id="GO:0043022">
    <property type="term" value="F:ribosome binding"/>
    <property type="evidence" value="ECO:0007669"/>
    <property type="project" value="TreeGrafter"/>
</dbReference>